<reference evidence="6" key="1">
    <citation type="journal article" date="2019" name="Int. J. Syst. Evol. Microbiol.">
        <title>The Global Catalogue of Microorganisms (GCM) 10K type strain sequencing project: providing services to taxonomists for standard genome sequencing and annotation.</title>
        <authorList>
            <consortium name="The Broad Institute Genomics Platform"/>
            <consortium name="The Broad Institute Genome Sequencing Center for Infectious Disease"/>
            <person name="Wu L."/>
            <person name="Ma J."/>
        </authorList>
    </citation>
    <scope>NUCLEOTIDE SEQUENCE [LARGE SCALE GENOMIC DNA]</scope>
    <source>
        <strain evidence="6">NBRC 110107</strain>
    </source>
</reference>
<dbReference type="InterPro" id="IPR005650">
    <property type="entry name" value="BlaI_family"/>
</dbReference>
<keyword evidence="3" id="KW-0238">DNA-binding</keyword>
<keyword evidence="6" id="KW-1185">Reference proteome</keyword>
<evidence type="ECO:0000256" key="4">
    <source>
        <dbReference type="ARBA" id="ARBA00023163"/>
    </source>
</evidence>
<evidence type="ECO:0000256" key="2">
    <source>
        <dbReference type="ARBA" id="ARBA00023015"/>
    </source>
</evidence>
<proteinExistence type="inferred from homology"/>
<evidence type="ECO:0000313" key="6">
    <source>
        <dbReference type="Proteomes" id="UP001156921"/>
    </source>
</evidence>
<name>A0ABQ6BFQ4_9CAUL</name>
<comment type="caution">
    <text evidence="5">The sequence shown here is derived from an EMBL/GenBank/DDBJ whole genome shotgun (WGS) entry which is preliminary data.</text>
</comment>
<keyword evidence="2" id="KW-0805">Transcription regulation</keyword>
<dbReference type="Pfam" id="PF03965">
    <property type="entry name" value="Penicillinase_R"/>
    <property type="match status" value="1"/>
</dbReference>
<comment type="similarity">
    <text evidence="1">Belongs to the BlaI transcriptional regulatory family.</text>
</comment>
<protein>
    <recommendedName>
        <fullName evidence="7">BlaI/MecI/CopY family transcriptional regulator</fullName>
    </recommendedName>
</protein>
<dbReference type="PIRSF" id="PIRSF019455">
    <property type="entry name" value="CopR_AtkY"/>
    <property type="match status" value="1"/>
</dbReference>
<dbReference type="Gene3D" id="1.10.10.10">
    <property type="entry name" value="Winged helix-like DNA-binding domain superfamily/Winged helix DNA-binding domain"/>
    <property type="match status" value="1"/>
</dbReference>
<dbReference type="InterPro" id="IPR036390">
    <property type="entry name" value="WH_DNA-bd_sf"/>
</dbReference>
<gene>
    <name evidence="5" type="ORF">GCM10007859_07790</name>
</gene>
<dbReference type="RefSeq" id="WP_284221351.1">
    <property type="nucleotide sequence ID" value="NZ_BSOY01000010.1"/>
</dbReference>
<evidence type="ECO:0000256" key="1">
    <source>
        <dbReference type="ARBA" id="ARBA00011046"/>
    </source>
</evidence>
<evidence type="ECO:0000313" key="5">
    <source>
        <dbReference type="EMBL" id="GLS00771.1"/>
    </source>
</evidence>
<keyword evidence="4" id="KW-0804">Transcription</keyword>
<dbReference type="Proteomes" id="UP001156921">
    <property type="component" value="Unassembled WGS sequence"/>
</dbReference>
<accession>A0ABQ6BFQ4</accession>
<evidence type="ECO:0008006" key="7">
    <source>
        <dbReference type="Google" id="ProtNLM"/>
    </source>
</evidence>
<dbReference type="EMBL" id="BSOY01000010">
    <property type="protein sequence ID" value="GLS00771.1"/>
    <property type="molecule type" value="Genomic_DNA"/>
</dbReference>
<sequence>MRLHVTEAESAILAALWSRGPLSFASLIEEVKAANAWGDATIKTLLHRLMQKGAVRSQKEDGRQRYHAVIDRQAYVEGEVQDLLDRLFDGKPDRLVALLADRLDL</sequence>
<evidence type="ECO:0000256" key="3">
    <source>
        <dbReference type="ARBA" id="ARBA00023125"/>
    </source>
</evidence>
<dbReference type="SUPFAM" id="SSF46785">
    <property type="entry name" value="Winged helix' DNA-binding domain"/>
    <property type="match status" value="1"/>
</dbReference>
<organism evidence="5 6">
    <name type="scientific">Brevundimonas denitrificans</name>
    <dbReference type="NCBI Taxonomy" id="1443434"/>
    <lineage>
        <taxon>Bacteria</taxon>
        <taxon>Pseudomonadati</taxon>
        <taxon>Pseudomonadota</taxon>
        <taxon>Alphaproteobacteria</taxon>
        <taxon>Caulobacterales</taxon>
        <taxon>Caulobacteraceae</taxon>
        <taxon>Brevundimonas</taxon>
    </lineage>
</organism>
<dbReference type="InterPro" id="IPR036388">
    <property type="entry name" value="WH-like_DNA-bd_sf"/>
</dbReference>